<evidence type="ECO:0000256" key="1">
    <source>
        <dbReference type="ARBA" id="ARBA00004651"/>
    </source>
</evidence>
<evidence type="ECO:0000256" key="7">
    <source>
        <dbReference type="SAM" id="Phobius"/>
    </source>
</evidence>
<feature type="domain" description="Cardiolipin synthase N-terminal" evidence="8">
    <location>
        <begin position="12"/>
        <end position="58"/>
    </location>
</feature>
<dbReference type="RefSeq" id="WP_329506148.1">
    <property type="nucleotide sequence ID" value="NZ_BAAAYZ010000297.1"/>
</dbReference>
<keyword evidence="4 7" id="KW-1133">Transmembrane helix</keyword>
<keyword evidence="6" id="KW-0175">Coiled coil</keyword>
<evidence type="ECO:0000256" key="2">
    <source>
        <dbReference type="ARBA" id="ARBA00022475"/>
    </source>
</evidence>
<dbReference type="Pfam" id="PF13396">
    <property type="entry name" value="PLDc_N"/>
    <property type="match status" value="1"/>
</dbReference>
<dbReference type="Proteomes" id="UP001333996">
    <property type="component" value="Unassembled WGS sequence"/>
</dbReference>
<evidence type="ECO:0000256" key="6">
    <source>
        <dbReference type="SAM" id="Coils"/>
    </source>
</evidence>
<evidence type="ECO:0000313" key="9">
    <source>
        <dbReference type="EMBL" id="MED7821881.1"/>
    </source>
</evidence>
<keyword evidence="3 7" id="KW-0812">Transmembrane</keyword>
<keyword evidence="10" id="KW-1185">Reference proteome</keyword>
<evidence type="ECO:0000256" key="3">
    <source>
        <dbReference type="ARBA" id="ARBA00022692"/>
    </source>
</evidence>
<feature type="coiled-coil region" evidence="6">
    <location>
        <begin position="91"/>
        <end position="125"/>
    </location>
</feature>
<dbReference type="EMBL" id="JAYWVC010000016">
    <property type="protein sequence ID" value="MED7821881.1"/>
    <property type="molecule type" value="Genomic_DNA"/>
</dbReference>
<organism evidence="9 10">
    <name type="scientific">Streptomyces chiangmaiensis</name>
    <dbReference type="NCBI Taxonomy" id="766497"/>
    <lineage>
        <taxon>Bacteria</taxon>
        <taxon>Bacillati</taxon>
        <taxon>Actinomycetota</taxon>
        <taxon>Actinomycetes</taxon>
        <taxon>Kitasatosporales</taxon>
        <taxon>Streptomycetaceae</taxon>
        <taxon>Streptomyces</taxon>
    </lineage>
</organism>
<proteinExistence type="predicted"/>
<evidence type="ECO:0000313" key="10">
    <source>
        <dbReference type="Proteomes" id="UP001333996"/>
    </source>
</evidence>
<accession>A0ABU7FD54</accession>
<feature type="transmembrane region" description="Helical" evidence="7">
    <location>
        <begin position="35"/>
        <end position="57"/>
    </location>
</feature>
<reference evidence="9" key="1">
    <citation type="submission" date="2024-01" db="EMBL/GenBank/DDBJ databases">
        <title>First draft genome sequence data of TA4-1, the type strain of Gram-positive actinobacterium Streptomyces chiangmaiensis.</title>
        <authorList>
            <person name="Yasawong M."/>
            <person name="Nantapong N."/>
        </authorList>
    </citation>
    <scope>NUCLEOTIDE SEQUENCE</scope>
    <source>
        <strain evidence="9">TA4-1</strain>
    </source>
</reference>
<protein>
    <submittedName>
        <fullName evidence="9">PLD nuclease N-terminal domain-containing protein</fullName>
    </submittedName>
</protein>
<dbReference type="InterPro" id="IPR027379">
    <property type="entry name" value="CLS_N"/>
</dbReference>
<evidence type="ECO:0000259" key="8">
    <source>
        <dbReference type="Pfam" id="PF13396"/>
    </source>
</evidence>
<evidence type="ECO:0000256" key="5">
    <source>
        <dbReference type="ARBA" id="ARBA00023136"/>
    </source>
</evidence>
<keyword evidence="2" id="KW-1003">Cell membrane</keyword>
<gene>
    <name evidence="9" type="ORF">VXC91_07765</name>
</gene>
<comment type="subcellular location">
    <subcellularLocation>
        <location evidence="1">Cell membrane</location>
        <topology evidence="1">Multi-pass membrane protein</topology>
    </subcellularLocation>
</comment>
<comment type="caution">
    <text evidence="9">The sequence shown here is derived from an EMBL/GenBank/DDBJ whole genome shotgun (WGS) entry which is preliminary data.</text>
</comment>
<sequence>MFRYLPYLLVLALWIYAFIDCLNTPEEQIRGLPKVVWAIIILLFGEVLVGPIAWLVVGKVRHAPANGSTPSEWHRNHRMNWVAPDDNPTFLKSLKEENKKDEALLKDWEADLRRREEELRRRERGEEPKD</sequence>
<keyword evidence="5 7" id="KW-0472">Membrane</keyword>
<name>A0ABU7FD54_9ACTN</name>
<evidence type="ECO:0000256" key="4">
    <source>
        <dbReference type="ARBA" id="ARBA00022989"/>
    </source>
</evidence>